<organism evidence="1 2">
    <name type="scientific">Limnohabitans parvus II-B4</name>
    <dbReference type="NCBI Taxonomy" id="1293052"/>
    <lineage>
        <taxon>Bacteria</taxon>
        <taxon>Pseudomonadati</taxon>
        <taxon>Pseudomonadota</taxon>
        <taxon>Betaproteobacteria</taxon>
        <taxon>Burkholderiales</taxon>
        <taxon>Comamonadaceae</taxon>
        <taxon>Limnohabitans</taxon>
    </lineage>
</organism>
<dbReference type="Proteomes" id="UP000250790">
    <property type="component" value="Unassembled WGS sequence"/>
</dbReference>
<comment type="caution">
    <text evidence="1">The sequence shown here is derived from an EMBL/GenBank/DDBJ whole genome shotgun (WGS) entry which is preliminary data.</text>
</comment>
<protein>
    <submittedName>
        <fullName evidence="1">Uncharacterized protein</fullName>
    </submittedName>
</protein>
<gene>
    <name evidence="1" type="ORF">B9Z37_12910</name>
</gene>
<name>A0A315E2E0_9BURK</name>
<evidence type="ECO:0000313" key="2">
    <source>
        <dbReference type="Proteomes" id="UP000250790"/>
    </source>
</evidence>
<accession>A0A315E2E0</accession>
<dbReference type="RefSeq" id="WP_108313427.1">
    <property type="nucleotide sequence ID" value="NZ_NESN01000005.1"/>
</dbReference>
<dbReference type="OrthoDB" id="9927321at2"/>
<evidence type="ECO:0000313" key="1">
    <source>
        <dbReference type="EMBL" id="PUE51973.1"/>
    </source>
</evidence>
<keyword evidence="2" id="KW-1185">Reference proteome</keyword>
<proteinExistence type="predicted"/>
<sequence>MQIHEVVIKPKTPEQHRIDTLKATKDRAADALAVERQRQKISKAQKAMNAAQQSASVTPNVP</sequence>
<dbReference type="EMBL" id="NESN01000005">
    <property type="protein sequence ID" value="PUE51973.1"/>
    <property type="molecule type" value="Genomic_DNA"/>
</dbReference>
<dbReference type="AlphaFoldDB" id="A0A315E2E0"/>
<reference evidence="1 2" key="1">
    <citation type="submission" date="2017-04" db="EMBL/GenBank/DDBJ databases">
        <title>Unexpected and diverse lifestyles within the genus Limnohabitans.</title>
        <authorList>
            <person name="Kasalicky V."/>
            <person name="Mehrshad M."/>
            <person name="Andrei S.-A."/>
            <person name="Salcher M."/>
            <person name="Kratochvilova H."/>
            <person name="Simek K."/>
            <person name="Ghai R."/>
        </authorList>
    </citation>
    <scope>NUCLEOTIDE SEQUENCE [LARGE SCALE GENOMIC DNA]</scope>
    <source>
        <strain evidence="1 2">II-B4</strain>
    </source>
</reference>